<dbReference type="Proteomes" id="UP000606490">
    <property type="component" value="Unassembled WGS sequence"/>
</dbReference>
<proteinExistence type="predicted"/>
<reference evidence="2 3" key="1">
    <citation type="submission" date="2021-01" db="EMBL/GenBank/DDBJ databases">
        <title>Belnapia mucosa sp. nov. and Belnapia arida sp. nov., isolated from the Tabernas Desert (Almeria, Spain).</title>
        <authorList>
            <person name="Molina-Menor E."/>
            <person name="Vidal-Verdu A."/>
            <person name="Calonge A."/>
            <person name="Satari L."/>
            <person name="Pereto Magraner J."/>
            <person name="Porcar Miralles M."/>
        </authorList>
    </citation>
    <scope>NUCLEOTIDE SEQUENCE [LARGE SCALE GENOMIC DNA]</scope>
    <source>
        <strain evidence="2 3">T6</strain>
    </source>
</reference>
<protein>
    <submittedName>
        <fullName evidence="2">Host attachment protein</fullName>
    </submittedName>
</protein>
<dbReference type="EMBL" id="JAEUXJ010000012">
    <property type="protein sequence ID" value="MBL6458170.1"/>
    <property type="molecule type" value="Genomic_DNA"/>
</dbReference>
<keyword evidence="3" id="KW-1185">Reference proteome</keyword>
<evidence type="ECO:0000313" key="2">
    <source>
        <dbReference type="EMBL" id="MBL6458170.1"/>
    </source>
</evidence>
<organism evidence="2 3">
    <name type="scientific">Belnapia mucosa</name>
    <dbReference type="NCBI Taxonomy" id="2804532"/>
    <lineage>
        <taxon>Bacteria</taxon>
        <taxon>Pseudomonadati</taxon>
        <taxon>Pseudomonadota</taxon>
        <taxon>Alphaproteobacteria</taxon>
        <taxon>Acetobacterales</taxon>
        <taxon>Roseomonadaceae</taxon>
        <taxon>Belnapia</taxon>
    </lineage>
</organism>
<name>A0ABS1V927_9PROT</name>
<feature type="region of interest" description="Disordered" evidence="1">
    <location>
        <begin position="40"/>
        <end position="72"/>
    </location>
</feature>
<accession>A0ABS1V927</accession>
<dbReference type="InterPro" id="IPR019291">
    <property type="entry name" value="Host_attachment_protein"/>
</dbReference>
<comment type="caution">
    <text evidence="2">The sequence shown here is derived from an EMBL/GenBank/DDBJ whole genome shotgun (WGS) entry which is preliminary data.</text>
</comment>
<gene>
    <name evidence="2" type="ORF">JMJ55_22795</name>
</gene>
<dbReference type="RefSeq" id="WP_202827907.1">
    <property type="nucleotide sequence ID" value="NZ_JAEUXJ010000012.1"/>
</dbReference>
<evidence type="ECO:0000256" key="1">
    <source>
        <dbReference type="SAM" id="MobiDB-lite"/>
    </source>
</evidence>
<dbReference type="Pfam" id="PF10116">
    <property type="entry name" value="Host_attach"/>
    <property type="match status" value="1"/>
</dbReference>
<evidence type="ECO:0000313" key="3">
    <source>
        <dbReference type="Proteomes" id="UP000606490"/>
    </source>
</evidence>
<feature type="compositionally biased region" description="Basic and acidic residues" evidence="1">
    <location>
        <begin position="63"/>
        <end position="72"/>
    </location>
</feature>
<sequence>MRQEPGWVLVADGQRARVLERPSLGAPWEELEAEAWKVFDPPSRSLGTDRPGRVHESLGTTRHALEPRHDPHEARKVAFASDLAHRLEAAAEARRFARLILVAPPAFLGHLRDALGDGTRQRLKGSLDLDLTKATLAEIVAHLPEHRPA</sequence>